<evidence type="ECO:0000256" key="1">
    <source>
        <dbReference type="SAM" id="MobiDB-lite"/>
    </source>
</evidence>
<sequence>VLPDAEEEDEGPGRRDAARRAACRLGLRHAGRGKHRLRTGVAGRPHRRPSSPSAVGATGSAGSPRSRHRASAGVSHPAVLAVLEAASHAAGDDRTSL</sequence>
<name>A0A6J4S0D7_9ACTN</name>
<feature type="region of interest" description="Disordered" evidence="1">
    <location>
        <begin position="25"/>
        <end position="75"/>
    </location>
</feature>
<protein>
    <submittedName>
        <fullName evidence="2">Uncharacterized protein</fullName>
    </submittedName>
</protein>
<dbReference type="EMBL" id="CADCVJ010000181">
    <property type="protein sequence ID" value="CAA9483172.1"/>
    <property type="molecule type" value="Genomic_DNA"/>
</dbReference>
<feature type="non-terminal residue" evidence="2">
    <location>
        <position position="1"/>
    </location>
</feature>
<dbReference type="AlphaFoldDB" id="A0A6J4S0D7"/>
<proteinExistence type="predicted"/>
<feature type="compositionally biased region" description="Basic residues" evidence="1">
    <location>
        <begin position="26"/>
        <end position="49"/>
    </location>
</feature>
<organism evidence="2">
    <name type="scientific">uncultured Solirubrobacteraceae bacterium</name>
    <dbReference type="NCBI Taxonomy" id="1162706"/>
    <lineage>
        <taxon>Bacteria</taxon>
        <taxon>Bacillati</taxon>
        <taxon>Actinomycetota</taxon>
        <taxon>Thermoleophilia</taxon>
        <taxon>Solirubrobacterales</taxon>
        <taxon>Solirubrobacteraceae</taxon>
        <taxon>environmental samples</taxon>
    </lineage>
</organism>
<accession>A0A6J4S0D7</accession>
<gene>
    <name evidence="2" type="ORF">AVDCRST_MAG38-2151</name>
</gene>
<feature type="non-terminal residue" evidence="2">
    <location>
        <position position="97"/>
    </location>
</feature>
<reference evidence="2" key="1">
    <citation type="submission" date="2020-02" db="EMBL/GenBank/DDBJ databases">
        <authorList>
            <person name="Meier V. D."/>
        </authorList>
    </citation>
    <scope>NUCLEOTIDE SEQUENCE</scope>
    <source>
        <strain evidence="2">AVDCRST_MAG38</strain>
    </source>
</reference>
<evidence type="ECO:0000313" key="2">
    <source>
        <dbReference type="EMBL" id="CAA9483172.1"/>
    </source>
</evidence>